<organism evidence="2 3">
    <name type="scientific">Porites lobata</name>
    <dbReference type="NCBI Taxonomy" id="104759"/>
    <lineage>
        <taxon>Eukaryota</taxon>
        <taxon>Metazoa</taxon>
        <taxon>Cnidaria</taxon>
        <taxon>Anthozoa</taxon>
        <taxon>Hexacorallia</taxon>
        <taxon>Scleractinia</taxon>
        <taxon>Fungiina</taxon>
        <taxon>Poritidae</taxon>
        <taxon>Porites</taxon>
    </lineage>
</organism>
<comment type="caution">
    <text evidence="2">The sequence shown here is derived from an EMBL/GenBank/DDBJ whole genome shotgun (WGS) entry which is preliminary data.</text>
</comment>
<evidence type="ECO:0000313" key="2">
    <source>
        <dbReference type="EMBL" id="CAH3111685.1"/>
    </source>
</evidence>
<keyword evidence="3" id="KW-1185">Reference proteome</keyword>
<dbReference type="EMBL" id="CALNXK010000024">
    <property type="protein sequence ID" value="CAH3111685.1"/>
    <property type="molecule type" value="Genomic_DNA"/>
</dbReference>
<proteinExistence type="predicted"/>
<feature type="chain" id="PRO_5046300705" evidence="1">
    <location>
        <begin position="22"/>
        <end position="127"/>
    </location>
</feature>
<feature type="signal peptide" evidence="1">
    <location>
        <begin position="1"/>
        <end position="21"/>
    </location>
</feature>
<sequence length="127" mass="14257">MELWKCSAFSLIIFGFWCAFAKNKHCEWVLDAVQKENLSQVAPVIIPGGQYFLRIRVKCNEKMDSEVLRSLVLTGVNPVVNIESEAFGMNHHGTRRFSVLISAVLTELGDQHSCGCISRNKTNTIGR</sequence>
<evidence type="ECO:0000256" key="1">
    <source>
        <dbReference type="SAM" id="SignalP"/>
    </source>
</evidence>
<keyword evidence="1" id="KW-0732">Signal</keyword>
<gene>
    <name evidence="2" type="ORF">PLOB_00020561</name>
</gene>
<evidence type="ECO:0000313" key="3">
    <source>
        <dbReference type="Proteomes" id="UP001159405"/>
    </source>
</evidence>
<reference evidence="2 3" key="1">
    <citation type="submission" date="2022-05" db="EMBL/GenBank/DDBJ databases">
        <authorList>
            <consortium name="Genoscope - CEA"/>
            <person name="William W."/>
        </authorList>
    </citation>
    <scope>NUCLEOTIDE SEQUENCE [LARGE SCALE GENOMIC DNA]</scope>
</reference>
<name>A0ABN8NMP6_9CNID</name>
<accession>A0ABN8NMP6</accession>
<protein>
    <submittedName>
        <fullName evidence="2">Uncharacterized protein</fullName>
    </submittedName>
</protein>
<dbReference type="Proteomes" id="UP001159405">
    <property type="component" value="Unassembled WGS sequence"/>
</dbReference>